<keyword evidence="4" id="KW-1185">Reference proteome</keyword>
<protein>
    <recommendedName>
        <fullName evidence="2">Neutral/alkaline non-lysosomal ceramidase N-terminal domain-containing protein</fullName>
    </recommendedName>
</protein>
<dbReference type="Proteomes" id="UP000282311">
    <property type="component" value="Unassembled WGS sequence"/>
</dbReference>
<comment type="caution">
    <text evidence="3">The sequence shown here is derived from an EMBL/GenBank/DDBJ whole genome shotgun (WGS) entry which is preliminary data.</text>
</comment>
<organism evidence="3 4">
    <name type="scientific">Paenibacillus ginsengarvi</name>
    <dbReference type="NCBI Taxonomy" id="400777"/>
    <lineage>
        <taxon>Bacteria</taxon>
        <taxon>Bacillati</taxon>
        <taxon>Bacillota</taxon>
        <taxon>Bacilli</taxon>
        <taxon>Bacillales</taxon>
        <taxon>Paenibacillaceae</taxon>
        <taxon>Paenibacillus</taxon>
    </lineage>
</organism>
<accession>A0A3B0CYB7</accession>
<feature type="domain" description="Neutral/alkaline non-lysosomal ceramidase N-terminal" evidence="2">
    <location>
        <begin position="99"/>
        <end position="321"/>
    </location>
</feature>
<proteinExistence type="predicted"/>
<dbReference type="EMBL" id="RBAH01000001">
    <property type="protein sequence ID" value="RKN86686.1"/>
    <property type="molecule type" value="Genomic_DNA"/>
</dbReference>
<evidence type="ECO:0000313" key="4">
    <source>
        <dbReference type="Proteomes" id="UP000282311"/>
    </source>
</evidence>
<sequence>MTGGGPGKRASVCVKGGSRTDTQADNGSNEPDVRTELRRGGPCFFAYLDTSSIQVLTLHFLSCYDGLAGQLPHSGIGERGRMGMKFCCACESFTPSEPIFMHGFGAREHPSIGVHDPLYVKAAMLEANKALLILTIDALGSDRSFTFGIKETLRERFGLGHDEVLINFSHTHHSVFLTGPDDKQRRGGYSVGQTKWTEYESELDYSADEALYVSVRETIVRLTDYCRSHLMPGELSVGRTKSDFAVSRRKPNGSGGVEWSPYYEGEIDKDLFVLKLTDSSGVVKGILYNYGCHTTAMGPDNLLLSNDFAGRTSAVLENAYPGASALFLQGCGGELKPMRSAEGNRFRSLSIAEMEAAGDDLAREVIAVLEHGAFEPVRCSFRSAMADPLLYTEQTGAELYEQLAEKHAANRFYRNAALRTMRAIRDGTVLDRLPHTICLWHLDETTSIVAMEGEVSTDYSRMFKRLLKQKTVLTLGYTNGVYCYVPTRNMIREGGYEAECNFFFNLRGPFVPEIEDIIVGQIVRLEQRLCEEE</sequence>
<feature type="region of interest" description="Disordered" evidence="1">
    <location>
        <begin position="1"/>
        <end position="34"/>
    </location>
</feature>
<evidence type="ECO:0000313" key="3">
    <source>
        <dbReference type="EMBL" id="RKN86686.1"/>
    </source>
</evidence>
<evidence type="ECO:0000256" key="1">
    <source>
        <dbReference type="SAM" id="MobiDB-lite"/>
    </source>
</evidence>
<name>A0A3B0CYB7_9BACL</name>
<dbReference type="InterPro" id="IPR031329">
    <property type="entry name" value="NEUT/ALK_ceramidase_N"/>
</dbReference>
<dbReference type="AlphaFoldDB" id="A0A3B0CYB7"/>
<dbReference type="Pfam" id="PF04734">
    <property type="entry name" value="Ceramidase_alk"/>
    <property type="match status" value="1"/>
</dbReference>
<feature type="compositionally biased region" description="Polar residues" evidence="1">
    <location>
        <begin position="19"/>
        <end position="29"/>
    </location>
</feature>
<gene>
    <name evidence="3" type="ORF">D7M11_01605</name>
</gene>
<evidence type="ECO:0000259" key="2">
    <source>
        <dbReference type="Pfam" id="PF04734"/>
    </source>
</evidence>
<reference evidence="3 4" key="1">
    <citation type="journal article" date="2007" name="Int. J. Syst. Evol. Microbiol.">
        <title>Paenibacillus ginsengarvi sp. nov., isolated from soil from ginseng cultivation.</title>
        <authorList>
            <person name="Yoon M.H."/>
            <person name="Ten L.N."/>
            <person name="Im W.T."/>
        </authorList>
    </citation>
    <scope>NUCLEOTIDE SEQUENCE [LARGE SCALE GENOMIC DNA]</scope>
    <source>
        <strain evidence="3 4">KCTC 13059</strain>
    </source>
</reference>